<keyword evidence="2" id="KW-1185">Reference proteome</keyword>
<dbReference type="SUPFAM" id="SSF53335">
    <property type="entry name" value="S-adenosyl-L-methionine-dependent methyltransferases"/>
    <property type="match status" value="1"/>
</dbReference>
<evidence type="ECO:0008006" key="3">
    <source>
        <dbReference type="Google" id="ProtNLM"/>
    </source>
</evidence>
<comment type="caution">
    <text evidence="1">The sequence shown here is derived from an EMBL/GenBank/DDBJ whole genome shotgun (WGS) entry which is preliminary data.</text>
</comment>
<proteinExistence type="predicted"/>
<accession>A0ABN2NJV0</accession>
<reference evidence="1 2" key="1">
    <citation type="journal article" date="2019" name="Int. J. Syst. Evol. Microbiol.">
        <title>The Global Catalogue of Microorganisms (GCM) 10K type strain sequencing project: providing services to taxonomists for standard genome sequencing and annotation.</title>
        <authorList>
            <consortium name="The Broad Institute Genomics Platform"/>
            <consortium name="The Broad Institute Genome Sequencing Center for Infectious Disease"/>
            <person name="Wu L."/>
            <person name="Ma J."/>
        </authorList>
    </citation>
    <scope>NUCLEOTIDE SEQUENCE [LARGE SCALE GENOMIC DNA]</scope>
    <source>
        <strain evidence="1 2">JCM 16009</strain>
    </source>
</reference>
<evidence type="ECO:0000313" key="1">
    <source>
        <dbReference type="EMBL" id="GAA1872507.1"/>
    </source>
</evidence>
<dbReference type="Pfam" id="PF13489">
    <property type="entry name" value="Methyltransf_23"/>
    <property type="match status" value="1"/>
</dbReference>
<gene>
    <name evidence="1" type="ORF">GCM10009836_61800</name>
</gene>
<organism evidence="1 2">
    <name type="scientific">Pseudonocardia ailaonensis</name>
    <dbReference type="NCBI Taxonomy" id="367279"/>
    <lineage>
        <taxon>Bacteria</taxon>
        <taxon>Bacillati</taxon>
        <taxon>Actinomycetota</taxon>
        <taxon>Actinomycetes</taxon>
        <taxon>Pseudonocardiales</taxon>
        <taxon>Pseudonocardiaceae</taxon>
        <taxon>Pseudonocardia</taxon>
    </lineage>
</organism>
<dbReference type="InterPro" id="IPR029063">
    <property type="entry name" value="SAM-dependent_MTases_sf"/>
</dbReference>
<sequence length="218" mass="23249">MSGSVEAPSTDDRLLSWYVQLVRRHVGRGPYLDYGCGSGALLRRLAGLGPASGLAVGVDPDAVRAAAPGCPVHESDDELPTDGFRSLVAIDVLDTVPADAVPRILLTWRRVVAPGGRLLVAVADPAGRGRALTGSEWWAARPGHSLRPHEDWSRLLTASGFTVVREGSDGLWRGPYGKVPALLDTRRAPALAQRGAGRLFLNPGEGERSVFILTHDPR</sequence>
<name>A0ABN2NJV0_9PSEU</name>
<protein>
    <recommendedName>
        <fullName evidence="3">Methyltransferase domain-containing protein</fullName>
    </recommendedName>
</protein>
<dbReference type="Gene3D" id="3.40.50.150">
    <property type="entry name" value="Vaccinia Virus protein VP39"/>
    <property type="match status" value="1"/>
</dbReference>
<dbReference type="Proteomes" id="UP001500449">
    <property type="component" value="Unassembled WGS sequence"/>
</dbReference>
<evidence type="ECO:0000313" key="2">
    <source>
        <dbReference type="Proteomes" id="UP001500449"/>
    </source>
</evidence>
<dbReference type="EMBL" id="BAAAQK010000025">
    <property type="protein sequence ID" value="GAA1872507.1"/>
    <property type="molecule type" value="Genomic_DNA"/>
</dbReference>
<dbReference type="CDD" id="cd02440">
    <property type="entry name" value="AdoMet_MTases"/>
    <property type="match status" value="1"/>
</dbReference>